<keyword evidence="5" id="KW-0053">Apoptosis</keyword>
<evidence type="ECO:0000256" key="10">
    <source>
        <dbReference type="ARBA" id="ARBA00023140"/>
    </source>
</evidence>
<evidence type="ECO:0000256" key="2">
    <source>
        <dbReference type="ARBA" id="ARBA00004572"/>
    </source>
</evidence>
<evidence type="ECO:0000256" key="1">
    <source>
        <dbReference type="ARBA" id="ARBA00004549"/>
    </source>
</evidence>
<dbReference type="InterPro" id="IPR016543">
    <property type="entry name" value="Fis1"/>
</dbReference>
<dbReference type="Proteomes" id="UP001168990">
    <property type="component" value="Unassembled WGS sequence"/>
</dbReference>
<dbReference type="Pfam" id="PF14852">
    <property type="entry name" value="Fis1_TPR_N"/>
    <property type="match status" value="1"/>
</dbReference>
<dbReference type="AlphaFoldDB" id="A0AA39C3B2"/>
<keyword evidence="7 12" id="KW-1133">Transmembrane helix</keyword>
<comment type="similarity">
    <text evidence="3 11">Belongs to the FIS1 family.</text>
</comment>
<protein>
    <recommendedName>
        <fullName evidence="11">Mitochondrial fission 1 protein</fullName>
    </recommendedName>
</protein>
<dbReference type="PIRSF" id="PIRSF008835">
    <property type="entry name" value="TPR_repeat_11_Fis1"/>
    <property type="match status" value="1"/>
</dbReference>
<evidence type="ECO:0000256" key="3">
    <source>
        <dbReference type="ARBA" id="ARBA00008937"/>
    </source>
</evidence>
<sequence>MEDMLNEVVSSDDLKKFENIYNQQLKNCEVTQKAQFEYAWCLVRSKYPADIRKGIVLLEDLFNNHGDSEKRDCLYYLAIGNARIKEYTKALQYVRAFLQVEPGNKQVQDLETCIKKKMEKEGLVGIAVAGGVIVGLASILSLGIAMAKKS</sequence>
<dbReference type="GO" id="GO:0000266">
    <property type="term" value="P:mitochondrial fission"/>
    <property type="evidence" value="ECO:0007669"/>
    <property type="project" value="UniProtKB-UniRule"/>
</dbReference>
<proteinExistence type="inferred from homology"/>
<evidence type="ECO:0000256" key="12">
    <source>
        <dbReference type="SAM" id="Phobius"/>
    </source>
</evidence>
<dbReference type="EMBL" id="JAQQBS010001486">
    <property type="protein sequence ID" value="KAK0157146.1"/>
    <property type="molecule type" value="Genomic_DNA"/>
</dbReference>
<dbReference type="GO" id="GO:0016559">
    <property type="term" value="P:peroxisome fission"/>
    <property type="evidence" value="ECO:0007669"/>
    <property type="project" value="TreeGrafter"/>
</dbReference>
<comment type="caution">
    <text evidence="13">The sequence shown here is derived from an EMBL/GenBank/DDBJ whole genome shotgun (WGS) entry which is preliminary data.</text>
</comment>
<dbReference type="SUPFAM" id="SSF48452">
    <property type="entry name" value="TPR-like"/>
    <property type="match status" value="1"/>
</dbReference>
<organism evidence="13 14">
    <name type="scientific">Microctonus aethiopoides</name>
    <dbReference type="NCBI Taxonomy" id="144406"/>
    <lineage>
        <taxon>Eukaryota</taxon>
        <taxon>Metazoa</taxon>
        <taxon>Ecdysozoa</taxon>
        <taxon>Arthropoda</taxon>
        <taxon>Hexapoda</taxon>
        <taxon>Insecta</taxon>
        <taxon>Pterygota</taxon>
        <taxon>Neoptera</taxon>
        <taxon>Endopterygota</taxon>
        <taxon>Hymenoptera</taxon>
        <taxon>Apocrita</taxon>
        <taxon>Ichneumonoidea</taxon>
        <taxon>Braconidae</taxon>
        <taxon>Euphorinae</taxon>
        <taxon>Microctonus</taxon>
    </lineage>
</organism>
<dbReference type="GO" id="GO:0043653">
    <property type="term" value="P:mitochondrial fragmentation involved in apoptotic process"/>
    <property type="evidence" value="ECO:0007669"/>
    <property type="project" value="TreeGrafter"/>
</dbReference>
<comment type="subcellular location">
    <subcellularLocation>
        <location evidence="2">Mitochondrion outer membrane</location>
        <topology evidence="2">Single-pass membrane protein</topology>
    </subcellularLocation>
    <subcellularLocation>
        <location evidence="1">Peroxisome membrane</location>
        <topology evidence="1">Single-pass membrane protein</topology>
    </subcellularLocation>
</comment>
<comment type="function">
    <text evidence="11">Involved in the fragmentation of the mitochondrial network and its perinuclear clustering.</text>
</comment>
<dbReference type="GO" id="GO:0005741">
    <property type="term" value="C:mitochondrial outer membrane"/>
    <property type="evidence" value="ECO:0007669"/>
    <property type="project" value="UniProtKB-SubCell"/>
</dbReference>
<reference evidence="13" key="1">
    <citation type="journal article" date="2023" name="bioRxiv">
        <title>Scaffold-level genome assemblies of two parasitoid biocontrol wasps reveal the parthenogenesis mechanism and an associated novel virus.</title>
        <authorList>
            <person name="Inwood S."/>
            <person name="Skelly J."/>
            <person name="Guhlin J."/>
            <person name="Harrop T."/>
            <person name="Goldson S."/>
            <person name="Dearden P."/>
        </authorList>
    </citation>
    <scope>NUCLEOTIDE SEQUENCE</scope>
    <source>
        <strain evidence="13">Irish</strain>
        <tissue evidence="13">Whole body</tissue>
    </source>
</reference>
<keyword evidence="10" id="KW-0576">Peroxisome</keyword>
<keyword evidence="4 12" id="KW-0812">Transmembrane</keyword>
<evidence type="ECO:0000256" key="7">
    <source>
        <dbReference type="ARBA" id="ARBA00022989"/>
    </source>
</evidence>
<accession>A0AA39C3B2</accession>
<keyword evidence="9 11" id="KW-0472">Membrane</keyword>
<keyword evidence="8 11" id="KW-0496">Mitochondrion</keyword>
<dbReference type="FunFam" id="1.25.40.10:FF:000147">
    <property type="entry name" value="Mitochondrial fission 1 protein"/>
    <property type="match status" value="1"/>
</dbReference>
<evidence type="ECO:0000256" key="11">
    <source>
        <dbReference type="PIRNR" id="PIRNR008835"/>
    </source>
</evidence>
<dbReference type="Pfam" id="PF14853">
    <property type="entry name" value="Fis1_TPR_C"/>
    <property type="match status" value="1"/>
</dbReference>
<reference evidence="13" key="2">
    <citation type="submission" date="2023-03" db="EMBL/GenBank/DDBJ databases">
        <authorList>
            <person name="Inwood S.N."/>
            <person name="Skelly J.G."/>
            <person name="Guhlin J."/>
            <person name="Harrop T.W.R."/>
            <person name="Goldson S.G."/>
            <person name="Dearden P.K."/>
        </authorList>
    </citation>
    <scope>NUCLEOTIDE SEQUENCE</scope>
    <source>
        <strain evidence="13">Irish</strain>
        <tissue evidence="13">Whole body</tissue>
    </source>
</reference>
<feature type="transmembrane region" description="Helical" evidence="12">
    <location>
        <begin position="123"/>
        <end position="147"/>
    </location>
</feature>
<dbReference type="InterPro" id="IPR011990">
    <property type="entry name" value="TPR-like_helical_dom_sf"/>
</dbReference>
<evidence type="ECO:0000256" key="6">
    <source>
        <dbReference type="ARBA" id="ARBA00022787"/>
    </source>
</evidence>
<evidence type="ECO:0000256" key="5">
    <source>
        <dbReference type="ARBA" id="ARBA00022703"/>
    </source>
</evidence>
<dbReference type="CDD" id="cd12212">
    <property type="entry name" value="Fis1"/>
    <property type="match status" value="1"/>
</dbReference>
<dbReference type="GO" id="GO:0005778">
    <property type="term" value="C:peroxisomal membrane"/>
    <property type="evidence" value="ECO:0007669"/>
    <property type="project" value="UniProtKB-SubCell"/>
</dbReference>
<dbReference type="InterPro" id="IPR028058">
    <property type="entry name" value="Fis1_TPR_N"/>
</dbReference>
<evidence type="ECO:0000313" key="13">
    <source>
        <dbReference type="EMBL" id="KAK0157146.1"/>
    </source>
</evidence>
<dbReference type="PANTHER" id="PTHR13247:SF0">
    <property type="entry name" value="MITOCHONDRIAL FISSION 1 PROTEIN"/>
    <property type="match status" value="1"/>
</dbReference>
<evidence type="ECO:0000256" key="4">
    <source>
        <dbReference type="ARBA" id="ARBA00022692"/>
    </source>
</evidence>
<dbReference type="PANTHER" id="PTHR13247">
    <property type="entry name" value="TETRATRICOPEPTIDE REPEAT PROTEIN 11 TPR REPEAT PROTEIN 11"/>
    <property type="match status" value="1"/>
</dbReference>
<name>A0AA39C3B2_9HYME</name>
<keyword evidence="14" id="KW-1185">Reference proteome</keyword>
<dbReference type="Gene3D" id="1.25.40.10">
    <property type="entry name" value="Tetratricopeptide repeat domain"/>
    <property type="match status" value="1"/>
</dbReference>
<evidence type="ECO:0000256" key="8">
    <source>
        <dbReference type="ARBA" id="ARBA00023128"/>
    </source>
</evidence>
<keyword evidence="6 11" id="KW-1000">Mitochondrion outer membrane</keyword>
<gene>
    <name evidence="13" type="ORF">PV328_011822</name>
</gene>
<evidence type="ECO:0000256" key="9">
    <source>
        <dbReference type="ARBA" id="ARBA00023136"/>
    </source>
</evidence>
<dbReference type="InterPro" id="IPR033745">
    <property type="entry name" value="Fis1_cytosol"/>
</dbReference>
<dbReference type="InterPro" id="IPR028061">
    <property type="entry name" value="Fis1_TPR_C"/>
</dbReference>
<dbReference type="GO" id="GO:0000422">
    <property type="term" value="P:autophagy of mitochondrion"/>
    <property type="evidence" value="ECO:0007669"/>
    <property type="project" value="TreeGrafter"/>
</dbReference>
<evidence type="ECO:0000313" key="14">
    <source>
        <dbReference type="Proteomes" id="UP001168990"/>
    </source>
</evidence>
<comment type="domain">
    <text evidence="11">The C-terminus is required for mitochondrial localization, while the N-terminus is necessary for mitochondrial fission.</text>
</comment>